<evidence type="ECO:0000259" key="2">
    <source>
        <dbReference type="Pfam" id="PF13808"/>
    </source>
</evidence>
<dbReference type="Pfam" id="PF13808">
    <property type="entry name" value="DDE_Tnp_1_assoc"/>
    <property type="match status" value="1"/>
</dbReference>
<accession>Q3C2E6</accession>
<feature type="domain" description="H repeat-associated protein N-terminal" evidence="2">
    <location>
        <begin position="6"/>
        <end position="92"/>
    </location>
</feature>
<dbReference type="PROSITE" id="PS51257">
    <property type="entry name" value="PROKAR_LIPOPROTEIN"/>
    <property type="match status" value="1"/>
</dbReference>
<reference evidence="3" key="2">
    <citation type="journal article" date="2006" name="Nihon Hosenkin Gakkaishi">
        <title>Biosynthesis of heterocyclic antibiotics in actinomycetes and an approach to synthesize the natural compounds.</title>
        <authorList>
            <person name="Onaka H."/>
        </authorList>
    </citation>
    <scope>NUCLEOTIDE SEQUENCE</scope>
    <source>
        <strain evidence="3">TP-A0584</strain>
    </source>
</reference>
<sequence>MGPLAERLATLADPRRRRGKRHPFVAVLLIACSAVVTGARSFVAIHEWATDSPQDVLARLGARTATALAVRIPPSGVTIRRVIKDTCPGGLADLLGHDPAGTDTLAIDGKSARGSRLGSTRPPIYWPR</sequence>
<organism evidence="3">
    <name type="scientific">Streptomyces sp. TP-A0584</name>
    <dbReference type="NCBI Taxonomy" id="314563"/>
    <lineage>
        <taxon>Bacteria</taxon>
        <taxon>Bacillati</taxon>
        <taxon>Actinomycetota</taxon>
        <taxon>Actinomycetes</taxon>
        <taxon>Kitasatosporales</taxon>
        <taxon>Streptomycetaceae</taxon>
        <taxon>Streptomyces</taxon>
    </lineage>
</organism>
<dbReference type="InterPro" id="IPR032806">
    <property type="entry name" value="YbfD_N"/>
</dbReference>
<dbReference type="AlphaFoldDB" id="Q3C2E6"/>
<dbReference type="EMBL" id="AB205012">
    <property type="protein sequence ID" value="BAE46930.1"/>
    <property type="molecule type" value="Genomic_DNA"/>
</dbReference>
<proteinExistence type="predicted"/>
<protein>
    <submittedName>
        <fullName evidence="3">Transposase</fullName>
    </submittedName>
</protein>
<feature type="region of interest" description="Disordered" evidence="1">
    <location>
        <begin position="107"/>
        <end position="128"/>
    </location>
</feature>
<evidence type="ECO:0000313" key="3">
    <source>
        <dbReference type="EMBL" id="BAE46930.1"/>
    </source>
</evidence>
<name>Q3C2E6_9ACTN</name>
<reference evidence="3" key="1">
    <citation type="journal article" date="2005" name="Microbiology (Mosc.)">
        <title>Cloning and characterization of goadsporin biosynthetic gene cluster from Streptomyces sp. TP-A0584.</title>
        <authorList>
            <person name="Onaka H."/>
            <person name="Nakaho M."/>
            <person name="Hayashi K."/>
            <person name="Igarashi Y."/>
            <person name="Furumai T."/>
        </authorList>
    </citation>
    <scope>NUCLEOTIDE SEQUENCE</scope>
    <source>
        <strain evidence="3">TP-A0584</strain>
    </source>
</reference>
<evidence type="ECO:0000256" key="1">
    <source>
        <dbReference type="SAM" id="MobiDB-lite"/>
    </source>
</evidence>